<protein>
    <submittedName>
        <fullName evidence="1">Uncharacterized protein</fullName>
    </submittedName>
</protein>
<keyword evidence="2" id="KW-1185">Reference proteome</keyword>
<dbReference type="Proteomes" id="UP001642485">
    <property type="component" value="Chromosome"/>
</dbReference>
<organism evidence="1 2">
    <name type="scientific">Rickettsia helvetica</name>
    <dbReference type="NCBI Taxonomy" id="35789"/>
    <lineage>
        <taxon>Bacteria</taxon>
        <taxon>Pseudomonadati</taxon>
        <taxon>Pseudomonadota</taxon>
        <taxon>Alphaproteobacteria</taxon>
        <taxon>Rickettsiales</taxon>
        <taxon>Rickettsiaceae</taxon>
        <taxon>Rickettsieae</taxon>
        <taxon>Rickettsia</taxon>
        <taxon>spotted fever group</taxon>
    </lineage>
</organism>
<evidence type="ECO:0000313" key="1">
    <source>
        <dbReference type="EMBL" id="CAK9120998.1"/>
    </source>
</evidence>
<name>A0ABP0T4L2_RICHE</name>
<accession>A0ABP0T4L2</accession>
<proteinExistence type="predicted"/>
<reference evidence="1 2" key="1">
    <citation type="submission" date="2024-02" db="EMBL/GenBank/DDBJ databases">
        <authorList>
            <person name="Nijsse B."/>
            <person name="Sprong H."/>
        </authorList>
    </citation>
    <scope>NUCLEOTIDE SEQUENCE [LARGE SCALE GENOMIC DNA]</scope>
    <source>
        <strain evidence="1">OB144</strain>
    </source>
</reference>
<dbReference type="EMBL" id="OZ018776">
    <property type="protein sequence ID" value="CAK9120998.1"/>
    <property type="molecule type" value="Genomic_DNA"/>
</dbReference>
<gene>
    <name evidence="1" type="ORF">OB144RH_04340</name>
</gene>
<evidence type="ECO:0000313" key="2">
    <source>
        <dbReference type="Proteomes" id="UP001642485"/>
    </source>
</evidence>
<sequence length="117" mass="13248">MINLYYFAFWSRKNKITNPDPCGPTIIFALLKSRACSYGEDSSRYIILKPSFSIFSINSSSLTIFQVEAYLREIYILSYALLLSLIKIFLKYFFSNKGKGVPFTGINGTDGTISLVD</sequence>